<name>A0A2L0HCZ0_RHIFR</name>
<gene>
    <name evidence="1" type="ORF">NXT3_PC00096</name>
</gene>
<protein>
    <submittedName>
        <fullName evidence="1">Uncharacterized protein</fullName>
    </submittedName>
</protein>
<organism evidence="1 2">
    <name type="scientific">Rhizobium fredii</name>
    <name type="common">Sinorhizobium fredii</name>
    <dbReference type="NCBI Taxonomy" id="380"/>
    <lineage>
        <taxon>Bacteria</taxon>
        <taxon>Pseudomonadati</taxon>
        <taxon>Pseudomonadota</taxon>
        <taxon>Alphaproteobacteria</taxon>
        <taxon>Hyphomicrobiales</taxon>
        <taxon>Rhizobiaceae</taxon>
        <taxon>Sinorhizobium/Ensifer group</taxon>
        <taxon>Sinorhizobium</taxon>
    </lineage>
</organism>
<sequence>MTLTVVPTAVLPQCMGSVWTIADVDALAEVCAQILIGRALHAAMILDGSRPAGDPPIITATLKNKLQAELHPQTDPKIWHRDGLLFEIISWVAAKLVATPYEAISDPHLKATNQGTDCVKVSIDPVTRTLSQATVYEYKCTTNWRKLFSGDVLQAFREYVSGERDNQLAQAAITLLTELGLTREERNAAYDDLIRARPLSFQASLTVAPSGFGAAERLALFTGYDAIGGEVATRNGNTMPLDDVRDWFAGFAALVWAKIEAFDV</sequence>
<dbReference type="AlphaFoldDB" id="A0A2L0HCZ0"/>
<dbReference type="EMBL" id="CP024310">
    <property type="protein sequence ID" value="AUX79277.1"/>
    <property type="molecule type" value="Genomic_DNA"/>
</dbReference>
<dbReference type="RefSeq" id="WP_158665413.1">
    <property type="nucleotide sequence ID" value="NZ_CP024310.1"/>
</dbReference>
<proteinExistence type="predicted"/>
<evidence type="ECO:0000313" key="1">
    <source>
        <dbReference type="EMBL" id="AUX79277.1"/>
    </source>
</evidence>
<reference evidence="1 2" key="1">
    <citation type="submission" date="2017-10" db="EMBL/GenBank/DDBJ databases">
        <title>Analysis of the genome sequences of Rhizobium populations associated to common bean (phaseolus vulgaris).</title>
        <authorList>
            <person name="Bustos P."/>
            <person name="Santamaria R.I."/>
            <person name="Miranda-Sanchez F."/>
            <person name="Perez-Carrascal O."/>
            <person name="Juarez S."/>
            <person name="Lozano L."/>
            <person name="Martinez-Flores I."/>
            <person name="Vinuesa P."/>
            <person name="Martinez-Romero E."/>
            <person name="Cevallos M.A."/>
            <person name="Romero D."/>
            <person name="Davila G."/>
            <person name="Gonzalez V."/>
        </authorList>
    </citation>
    <scope>NUCLEOTIDE SEQUENCE [LARGE SCALE GENOMIC DNA]</scope>
    <source>
        <strain evidence="1 2">NXT3</strain>
        <plasmid evidence="2">Plasmid psfrenxt3c</plasmid>
    </source>
</reference>
<geneLocation type="plasmid" evidence="2">
    <name>psfrenxt3c</name>
</geneLocation>
<keyword evidence="1" id="KW-0614">Plasmid</keyword>
<dbReference type="Proteomes" id="UP000239340">
    <property type="component" value="Plasmid pSfreNXT3c"/>
</dbReference>
<evidence type="ECO:0000313" key="2">
    <source>
        <dbReference type="Proteomes" id="UP000239340"/>
    </source>
</evidence>
<accession>A0A2L0HCZ0</accession>